<dbReference type="OrthoDB" id="9792660at2"/>
<name>A0A1I3BEK7_9RHOB</name>
<dbReference type="EMBL" id="FOQH01000001">
    <property type="protein sequence ID" value="SFH60516.1"/>
    <property type="molecule type" value="Genomic_DNA"/>
</dbReference>
<feature type="region of interest" description="Disordered" evidence="3">
    <location>
        <begin position="1"/>
        <end position="23"/>
    </location>
</feature>
<comment type="subcellular location">
    <subcellularLocation>
        <location evidence="1">Membrane</location>
        <topology evidence="1">Single-pass membrane protein</topology>
    </subcellularLocation>
</comment>
<feature type="compositionally biased region" description="Pro residues" evidence="3">
    <location>
        <begin position="1"/>
        <end position="17"/>
    </location>
</feature>
<dbReference type="RefSeq" id="WP_092856490.1">
    <property type="nucleotide sequence ID" value="NZ_FOQH01000001.1"/>
</dbReference>
<dbReference type="PANTHER" id="PTHR23222:SF1">
    <property type="entry name" value="PROHIBITIN-2"/>
    <property type="match status" value="1"/>
</dbReference>
<dbReference type="GO" id="GO:0007005">
    <property type="term" value="P:mitochondrion organization"/>
    <property type="evidence" value="ECO:0007669"/>
    <property type="project" value="TreeGrafter"/>
</dbReference>
<evidence type="ECO:0000313" key="6">
    <source>
        <dbReference type="EMBL" id="SFH60516.1"/>
    </source>
</evidence>
<dbReference type="Proteomes" id="UP000199377">
    <property type="component" value="Unassembled WGS sequence"/>
</dbReference>
<gene>
    <name evidence="6" type="ORF">SAMN05216258_10124</name>
</gene>
<keyword evidence="6" id="KW-0378">Hydrolase</keyword>
<dbReference type="PANTHER" id="PTHR23222">
    <property type="entry name" value="PROHIBITIN"/>
    <property type="match status" value="1"/>
</dbReference>
<evidence type="ECO:0000256" key="2">
    <source>
        <dbReference type="ARBA" id="ARBA00023136"/>
    </source>
</evidence>
<dbReference type="STRING" id="1114924.SAMN05216258_10124"/>
<reference evidence="6 7" key="1">
    <citation type="submission" date="2016-10" db="EMBL/GenBank/DDBJ databases">
        <authorList>
            <person name="de Groot N.N."/>
        </authorList>
    </citation>
    <scope>NUCLEOTIDE SEQUENCE [LARGE SCALE GENOMIC DNA]</scope>
    <source>
        <strain evidence="6 7">CGMCC 1.11030</strain>
    </source>
</reference>
<keyword evidence="4" id="KW-0812">Transmembrane</keyword>
<proteinExistence type="predicted"/>
<evidence type="ECO:0000256" key="4">
    <source>
        <dbReference type="SAM" id="Phobius"/>
    </source>
</evidence>
<dbReference type="CDD" id="cd03401">
    <property type="entry name" value="SPFH_prohibitin"/>
    <property type="match status" value="1"/>
</dbReference>
<evidence type="ECO:0000259" key="5">
    <source>
        <dbReference type="Pfam" id="PF01145"/>
    </source>
</evidence>
<keyword evidence="6" id="KW-0645">Protease</keyword>
<dbReference type="InterPro" id="IPR036013">
    <property type="entry name" value="Band_7/SPFH_dom_sf"/>
</dbReference>
<keyword evidence="4" id="KW-1133">Transmembrane helix</keyword>
<keyword evidence="2 4" id="KW-0472">Membrane</keyword>
<dbReference type="Pfam" id="PF01145">
    <property type="entry name" value="Band_7"/>
    <property type="match status" value="1"/>
</dbReference>
<dbReference type="SUPFAM" id="SSF117892">
    <property type="entry name" value="Band 7/SPFH domain"/>
    <property type="match status" value="1"/>
</dbReference>
<feature type="domain" description="Band 7" evidence="5">
    <location>
        <begin position="57"/>
        <end position="243"/>
    </location>
</feature>
<feature type="transmembrane region" description="Helical" evidence="4">
    <location>
        <begin position="32"/>
        <end position="59"/>
    </location>
</feature>
<dbReference type="GO" id="GO:0006508">
    <property type="term" value="P:proteolysis"/>
    <property type="evidence" value="ECO:0007669"/>
    <property type="project" value="UniProtKB-KW"/>
</dbReference>
<feature type="compositionally biased region" description="Low complexity" evidence="3">
    <location>
        <begin position="388"/>
        <end position="397"/>
    </location>
</feature>
<evidence type="ECO:0000256" key="3">
    <source>
        <dbReference type="SAM" id="MobiDB-lite"/>
    </source>
</evidence>
<dbReference type="InterPro" id="IPR000163">
    <property type="entry name" value="Prohibitin"/>
</dbReference>
<keyword evidence="7" id="KW-1185">Reference proteome</keyword>
<feature type="region of interest" description="Disordered" evidence="3">
    <location>
        <begin position="337"/>
        <end position="426"/>
    </location>
</feature>
<evidence type="ECO:0000313" key="7">
    <source>
        <dbReference type="Proteomes" id="UP000199377"/>
    </source>
</evidence>
<dbReference type="Gene3D" id="3.30.479.30">
    <property type="entry name" value="Band 7 domain"/>
    <property type="match status" value="1"/>
</dbReference>
<accession>A0A1I3BEK7</accession>
<protein>
    <submittedName>
        <fullName evidence="6">Regulator of protease activity HflC, stomatin/prohibitin superfamily</fullName>
    </submittedName>
</protein>
<dbReference type="GO" id="GO:0008233">
    <property type="term" value="F:peptidase activity"/>
    <property type="evidence" value="ECO:0007669"/>
    <property type="project" value="UniProtKB-KW"/>
</dbReference>
<sequence>MTDPSQPGPAAPPPRSPARPEKPPLFTRGERIVAWAVGVSGALAIVLLVLWNVIFVQILPGQAGVRYKLLGGGTELGEALPEGYALKWPWDRIYIYELRVQQFPFSIEALSSEGMSVRIEGNVIYRVRYETLGGLQKAVGPEYRARVVGPISVAALRHAVANHTSNELYSINFDALKREVLDDITTHRAAEVIEFLDVAVRGIYLPEQVTQAIDQKLAQEQLAASYEFRLMSEKQEAERRRIEAIGIRTFYTIVSEALNDSLLTWRGIEATVQLSKSPNAKVVVVGNGKDAMPLILGGELGALPAVAQPVPSMPPGQDTALPNWNDIPMLFPELQSQVDSRGARSGGVLPPRGPLPADGSAPEREPGDGLPALPGGRSGGTGGDADDPGAAVARPGGEPAVGAIPQDGRQPAPDGGAPPGSPPPPN</sequence>
<dbReference type="AlphaFoldDB" id="A0A1I3BEK7"/>
<evidence type="ECO:0000256" key="1">
    <source>
        <dbReference type="ARBA" id="ARBA00004167"/>
    </source>
</evidence>
<organism evidence="6 7">
    <name type="scientific">Albimonas pacifica</name>
    <dbReference type="NCBI Taxonomy" id="1114924"/>
    <lineage>
        <taxon>Bacteria</taxon>
        <taxon>Pseudomonadati</taxon>
        <taxon>Pseudomonadota</taxon>
        <taxon>Alphaproteobacteria</taxon>
        <taxon>Rhodobacterales</taxon>
        <taxon>Paracoccaceae</taxon>
        <taxon>Albimonas</taxon>
    </lineage>
</organism>
<dbReference type="GO" id="GO:0016020">
    <property type="term" value="C:membrane"/>
    <property type="evidence" value="ECO:0007669"/>
    <property type="project" value="UniProtKB-SubCell"/>
</dbReference>
<dbReference type="InterPro" id="IPR001107">
    <property type="entry name" value="Band_7"/>
</dbReference>